<keyword evidence="9" id="KW-0297">G-protein coupled receptor</keyword>
<feature type="transmembrane region" description="Helical" evidence="10">
    <location>
        <begin position="116"/>
        <end position="138"/>
    </location>
</feature>
<dbReference type="eggNOG" id="ENOG502SJ0N">
    <property type="taxonomic scope" value="Eukaryota"/>
</dbReference>
<comment type="subcellular location">
    <subcellularLocation>
        <location evidence="1 10">Cell membrane</location>
        <topology evidence="1 10">Multi-pass membrane protein</topology>
    </subcellularLocation>
</comment>
<dbReference type="GO" id="GO:0004984">
    <property type="term" value="F:olfactory receptor activity"/>
    <property type="evidence" value="ECO:0007669"/>
    <property type="project" value="InterPro"/>
</dbReference>
<dbReference type="InterPro" id="IPR017452">
    <property type="entry name" value="GPCR_Rhodpsn_7TM"/>
</dbReference>
<name>A0A151P6X4_ALLMI</name>
<evidence type="ECO:0000313" key="12">
    <source>
        <dbReference type="EMBL" id="KYO44804.1"/>
    </source>
</evidence>
<dbReference type="InterPro" id="IPR000725">
    <property type="entry name" value="Olfact_rcpt"/>
</dbReference>
<keyword evidence="3 10" id="KW-0716">Sensory transduction</keyword>
<keyword evidence="6 10" id="KW-1133">Transmembrane helix</keyword>
<dbReference type="PANTHER" id="PTHR26453">
    <property type="entry name" value="OLFACTORY RECEPTOR"/>
    <property type="match status" value="1"/>
</dbReference>
<feature type="transmembrane region" description="Helical" evidence="10">
    <location>
        <begin position="291"/>
        <end position="310"/>
    </location>
</feature>
<dbReference type="PROSITE" id="PS00237">
    <property type="entry name" value="G_PROTEIN_RECEP_F1_1"/>
    <property type="match status" value="1"/>
</dbReference>
<keyword evidence="8 9" id="KW-0807">Transducer</keyword>
<evidence type="ECO:0000256" key="5">
    <source>
        <dbReference type="ARBA" id="ARBA00022725"/>
    </source>
</evidence>
<dbReference type="EMBL" id="AKHW03000665">
    <property type="protein sequence ID" value="KYO44804.1"/>
    <property type="molecule type" value="Genomic_DNA"/>
</dbReference>
<evidence type="ECO:0000256" key="3">
    <source>
        <dbReference type="ARBA" id="ARBA00022606"/>
    </source>
</evidence>
<reference evidence="12 13" key="1">
    <citation type="journal article" date="2012" name="Genome Biol.">
        <title>Sequencing three crocodilian genomes to illuminate the evolution of archosaurs and amniotes.</title>
        <authorList>
            <person name="St John J.A."/>
            <person name="Braun E.L."/>
            <person name="Isberg S.R."/>
            <person name="Miles L.G."/>
            <person name="Chong A.Y."/>
            <person name="Gongora J."/>
            <person name="Dalzell P."/>
            <person name="Moran C."/>
            <person name="Bed'hom B."/>
            <person name="Abzhanov A."/>
            <person name="Burgess S.C."/>
            <person name="Cooksey A.M."/>
            <person name="Castoe T.A."/>
            <person name="Crawford N.G."/>
            <person name="Densmore L.D."/>
            <person name="Drew J.C."/>
            <person name="Edwards S.V."/>
            <person name="Faircloth B.C."/>
            <person name="Fujita M.K."/>
            <person name="Greenwold M.J."/>
            <person name="Hoffmann F.G."/>
            <person name="Howard J.M."/>
            <person name="Iguchi T."/>
            <person name="Janes D.E."/>
            <person name="Khan S.Y."/>
            <person name="Kohno S."/>
            <person name="de Koning A.J."/>
            <person name="Lance S.L."/>
            <person name="McCarthy F.M."/>
            <person name="McCormack J.E."/>
            <person name="Merchant M.E."/>
            <person name="Peterson D.G."/>
            <person name="Pollock D.D."/>
            <person name="Pourmand N."/>
            <person name="Raney B.J."/>
            <person name="Roessler K.A."/>
            <person name="Sanford J.R."/>
            <person name="Sawyer R.H."/>
            <person name="Schmidt C.J."/>
            <person name="Triplett E.W."/>
            <person name="Tuberville T.D."/>
            <person name="Venegas-Anaya M."/>
            <person name="Howard J.T."/>
            <person name="Jarvis E.D."/>
            <person name="Guillette L.J.Jr."/>
            <person name="Glenn T.C."/>
            <person name="Green R.E."/>
            <person name="Ray D.A."/>
        </authorList>
    </citation>
    <scope>NUCLEOTIDE SEQUENCE [LARGE SCALE GENOMIC DNA]</scope>
    <source>
        <strain evidence="12">KSC_2009_1</strain>
    </source>
</reference>
<proteinExistence type="inferred from homology"/>
<evidence type="ECO:0000256" key="4">
    <source>
        <dbReference type="ARBA" id="ARBA00022692"/>
    </source>
</evidence>
<evidence type="ECO:0000256" key="8">
    <source>
        <dbReference type="ARBA" id="ARBA00023224"/>
    </source>
</evidence>
<evidence type="ECO:0000256" key="7">
    <source>
        <dbReference type="ARBA" id="ARBA00023136"/>
    </source>
</evidence>
<dbReference type="GO" id="GO:0004930">
    <property type="term" value="F:G protein-coupled receptor activity"/>
    <property type="evidence" value="ECO:0007669"/>
    <property type="project" value="UniProtKB-KW"/>
</dbReference>
<dbReference type="Pfam" id="PF13853">
    <property type="entry name" value="7tm_4"/>
    <property type="match status" value="1"/>
</dbReference>
<dbReference type="SUPFAM" id="SSF81321">
    <property type="entry name" value="Family A G protein-coupled receptor-like"/>
    <property type="match status" value="1"/>
</dbReference>
<feature type="transmembrane region" description="Helical" evidence="10">
    <location>
        <begin position="215"/>
        <end position="243"/>
    </location>
</feature>
<sequence length="347" mass="38104">MGLLFPALGLQANPDEEEMKSRNETSSADFILLGLLSRTNAHMFFLALILLAFISALSGNVLLIFLIQVDSSLHTPMYFFLSQLALMDICQTLIVVPKMAVGFQTSDNTISPVGCGAQIFLVLTMGASECLLLAVMAYDRYVAICNPLQYPVLLSRKVCLGLTSGVWIGATTDALIFTASTMHLPYCGSKEINHFFCEVPALLKLSCSDTSRYEMLLFVTGTVLLLIPSSIILASYALILAAVLRIKSARGQQKALATCSSHLTVVGMFYGAAIFTYMRPSSYHSPEEDKIVSLFYTIVTPVLNPLIYSLRNKDVLGSLRKLFGRAVRNFAHCFDLTLFRLISSSEQ</sequence>
<protein>
    <recommendedName>
        <fullName evidence="10">Olfactory receptor</fullName>
    </recommendedName>
</protein>
<evidence type="ECO:0000256" key="1">
    <source>
        <dbReference type="ARBA" id="ARBA00004651"/>
    </source>
</evidence>
<dbReference type="InterPro" id="IPR000276">
    <property type="entry name" value="GPCR_Rhodpsn"/>
</dbReference>
<dbReference type="PROSITE" id="PS50262">
    <property type="entry name" value="G_PROTEIN_RECEP_F1_2"/>
    <property type="match status" value="1"/>
</dbReference>
<evidence type="ECO:0000259" key="11">
    <source>
        <dbReference type="PROSITE" id="PS50262"/>
    </source>
</evidence>
<feature type="transmembrane region" description="Helical" evidence="10">
    <location>
        <begin position="43"/>
        <end position="66"/>
    </location>
</feature>
<dbReference type="Gene3D" id="1.20.1070.10">
    <property type="entry name" value="Rhodopsin 7-helix transmembrane proteins"/>
    <property type="match status" value="1"/>
</dbReference>
<evidence type="ECO:0000256" key="9">
    <source>
        <dbReference type="RuleBase" id="RU000688"/>
    </source>
</evidence>
<feature type="transmembrane region" description="Helical" evidence="10">
    <location>
        <begin position="255"/>
        <end position="279"/>
    </location>
</feature>
<evidence type="ECO:0000313" key="13">
    <source>
        <dbReference type="Proteomes" id="UP000050525"/>
    </source>
</evidence>
<keyword evidence="9 12" id="KW-0675">Receptor</keyword>
<comment type="caution">
    <text evidence="12">The sequence shown here is derived from an EMBL/GenBank/DDBJ whole genome shotgun (WGS) entry which is preliminary data.</text>
</comment>
<dbReference type="AlphaFoldDB" id="A0A151P6X4"/>
<evidence type="ECO:0000256" key="2">
    <source>
        <dbReference type="ARBA" id="ARBA00022475"/>
    </source>
</evidence>
<keyword evidence="5 10" id="KW-0552">Olfaction</keyword>
<dbReference type="GO" id="GO:0005886">
    <property type="term" value="C:plasma membrane"/>
    <property type="evidence" value="ECO:0007669"/>
    <property type="project" value="UniProtKB-SubCell"/>
</dbReference>
<keyword evidence="13" id="KW-1185">Reference proteome</keyword>
<keyword evidence="7 10" id="KW-0472">Membrane</keyword>
<dbReference type="PRINTS" id="PR00245">
    <property type="entry name" value="OLFACTORYR"/>
</dbReference>
<dbReference type="FunFam" id="1.20.1070.10:FF:000008">
    <property type="entry name" value="Olfactory receptor"/>
    <property type="match status" value="1"/>
</dbReference>
<evidence type="ECO:0000256" key="6">
    <source>
        <dbReference type="ARBA" id="ARBA00022989"/>
    </source>
</evidence>
<keyword evidence="4 9" id="KW-0812">Transmembrane</keyword>
<feature type="transmembrane region" description="Helical" evidence="10">
    <location>
        <begin position="158"/>
        <end position="179"/>
    </location>
</feature>
<accession>A0A151P6X4</accession>
<evidence type="ECO:0000256" key="10">
    <source>
        <dbReference type="RuleBase" id="RU363047"/>
    </source>
</evidence>
<dbReference type="CDD" id="cd15421">
    <property type="entry name" value="7tmA_OR2T-like"/>
    <property type="match status" value="1"/>
</dbReference>
<gene>
    <name evidence="12" type="primary">OR2T11</name>
    <name evidence="12" type="ORF">Y1Q_0022903</name>
</gene>
<keyword evidence="2 10" id="KW-1003">Cell membrane</keyword>
<comment type="similarity">
    <text evidence="9">Belongs to the G-protein coupled receptor 1 family.</text>
</comment>
<dbReference type="PRINTS" id="PR00237">
    <property type="entry name" value="GPCRRHODOPSN"/>
</dbReference>
<organism evidence="12 13">
    <name type="scientific">Alligator mississippiensis</name>
    <name type="common">American alligator</name>
    <dbReference type="NCBI Taxonomy" id="8496"/>
    <lineage>
        <taxon>Eukaryota</taxon>
        <taxon>Metazoa</taxon>
        <taxon>Chordata</taxon>
        <taxon>Craniata</taxon>
        <taxon>Vertebrata</taxon>
        <taxon>Euteleostomi</taxon>
        <taxon>Archelosauria</taxon>
        <taxon>Archosauria</taxon>
        <taxon>Crocodylia</taxon>
        <taxon>Alligatoridae</taxon>
        <taxon>Alligatorinae</taxon>
        <taxon>Alligator</taxon>
    </lineage>
</organism>
<feature type="domain" description="G-protein coupled receptors family 1 profile" evidence="11">
    <location>
        <begin position="59"/>
        <end position="308"/>
    </location>
</feature>
<dbReference type="Proteomes" id="UP000050525">
    <property type="component" value="Unassembled WGS sequence"/>
</dbReference>
<feature type="transmembrane region" description="Helical" evidence="10">
    <location>
        <begin position="78"/>
        <end position="96"/>
    </location>
</feature>